<protein>
    <submittedName>
        <fullName evidence="1">Uncharacterized protein</fullName>
    </submittedName>
</protein>
<dbReference type="EMBL" id="BGZK01000158">
    <property type="protein sequence ID" value="GBP24186.1"/>
    <property type="molecule type" value="Genomic_DNA"/>
</dbReference>
<keyword evidence="2" id="KW-1185">Reference proteome</keyword>
<name>A0A4C1UE09_EUMVA</name>
<reference evidence="1 2" key="1">
    <citation type="journal article" date="2019" name="Commun. Biol.">
        <title>The bagworm genome reveals a unique fibroin gene that provides high tensile strength.</title>
        <authorList>
            <person name="Kono N."/>
            <person name="Nakamura H."/>
            <person name="Ohtoshi R."/>
            <person name="Tomita M."/>
            <person name="Numata K."/>
            <person name="Arakawa K."/>
        </authorList>
    </citation>
    <scope>NUCLEOTIDE SEQUENCE [LARGE SCALE GENOMIC DNA]</scope>
</reference>
<dbReference type="AlphaFoldDB" id="A0A4C1UE09"/>
<proteinExistence type="predicted"/>
<organism evidence="1 2">
    <name type="scientific">Eumeta variegata</name>
    <name type="common">Bagworm moth</name>
    <name type="synonym">Eumeta japonica</name>
    <dbReference type="NCBI Taxonomy" id="151549"/>
    <lineage>
        <taxon>Eukaryota</taxon>
        <taxon>Metazoa</taxon>
        <taxon>Ecdysozoa</taxon>
        <taxon>Arthropoda</taxon>
        <taxon>Hexapoda</taxon>
        <taxon>Insecta</taxon>
        <taxon>Pterygota</taxon>
        <taxon>Neoptera</taxon>
        <taxon>Endopterygota</taxon>
        <taxon>Lepidoptera</taxon>
        <taxon>Glossata</taxon>
        <taxon>Ditrysia</taxon>
        <taxon>Tineoidea</taxon>
        <taxon>Psychidae</taxon>
        <taxon>Oiketicinae</taxon>
        <taxon>Eumeta</taxon>
    </lineage>
</organism>
<gene>
    <name evidence="1" type="ORF">EVAR_10411_1</name>
</gene>
<evidence type="ECO:0000313" key="2">
    <source>
        <dbReference type="Proteomes" id="UP000299102"/>
    </source>
</evidence>
<comment type="caution">
    <text evidence="1">The sequence shown here is derived from an EMBL/GenBank/DDBJ whole genome shotgun (WGS) entry which is preliminary data.</text>
</comment>
<accession>A0A4C1UE09</accession>
<sequence length="208" mass="23748">MTFLFLPQFVEIHFPRNGDEKRIHLRRTKIDIVRLTDEATLHSQRKAYRELASWQRQPELQTNVITAKTSLTKNTDVVLEAAHAILYLNNGLKTLKKLQDIIQNGCLAVHSENPLSVDSQSFDAAAREPARVSLALRMKSTNELTVEVEVGNGRWKEKKRTKWRPNDHSAPTCTSCVETYRALCECKATFSSDNARERDKNGSIGRER</sequence>
<dbReference type="Proteomes" id="UP000299102">
    <property type="component" value="Unassembled WGS sequence"/>
</dbReference>
<evidence type="ECO:0000313" key="1">
    <source>
        <dbReference type="EMBL" id="GBP24186.1"/>
    </source>
</evidence>